<proteinExistence type="predicted"/>
<reference evidence="2 3" key="1">
    <citation type="submission" date="2017-07" db="EMBL/GenBank/DDBJ databases">
        <title>Complete Genome Sequence of the cosmetic ferment Vitreoscilla filiformis (ATCC15551).</title>
        <authorList>
            <person name="Contreras S."/>
            <person name="Sagory-Zalkind P."/>
            <person name="Blanquart H."/>
            <person name="Iltis A."/>
            <person name="Morand S.C."/>
        </authorList>
    </citation>
    <scope>NUCLEOTIDE SEQUENCE [LARGE SCALE GENOMIC DNA]</scope>
    <source>
        <strain evidence="2 3">ATCC 15551</strain>
        <plasmid evidence="3">Plasmid pvf2</plasmid>
    </source>
</reference>
<feature type="domain" description="CobQ/CobB/MinD/ParA nucleotide binding" evidence="1">
    <location>
        <begin position="10"/>
        <end position="136"/>
    </location>
</feature>
<dbReference type="AlphaFoldDB" id="A0A221KJY8"/>
<evidence type="ECO:0000313" key="3">
    <source>
        <dbReference type="Proteomes" id="UP000199729"/>
    </source>
</evidence>
<gene>
    <name evidence="2" type="ORF">VITFI_CDS3557</name>
</gene>
<keyword evidence="3" id="KW-1185">Reference proteome</keyword>
<sequence>MNDMNTMYLCAGDKGGTGKSMVAATLIDAFLQRGIEPLLVETDTANPDVFKSYGERIQCAALSLDEADGWIQLINTVDQARGAPVIVNTAARSGSGVARYGATLKSTLGELGRKLVTLWIINRQRDSLELLADFLEAMPLGADHQTHVLRNLYFGASEKFQLFNGSDIKKRIEESGGKTLDFPELADRVADQLATDRLTIQGALEAMPLGHKAELIRWRNEATKTLAQVMP</sequence>
<protein>
    <submittedName>
        <fullName evidence="2">Protein mobD</fullName>
    </submittedName>
</protein>
<dbReference type="SUPFAM" id="SSF52540">
    <property type="entry name" value="P-loop containing nucleoside triphosphate hydrolases"/>
    <property type="match status" value="1"/>
</dbReference>
<dbReference type="KEGG" id="vff:VITFI_CDS3557"/>
<dbReference type="Proteomes" id="UP000199729">
    <property type="component" value="Plasmid pVF2"/>
</dbReference>
<evidence type="ECO:0000313" key="2">
    <source>
        <dbReference type="EMBL" id="ASM79334.1"/>
    </source>
</evidence>
<dbReference type="InterPro" id="IPR027417">
    <property type="entry name" value="P-loop_NTPase"/>
</dbReference>
<geneLocation type="plasmid" evidence="3">
    <name>pvf2</name>
</geneLocation>
<dbReference type="Pfam" id="PF01656">
    <property type="entry name" value="CbiA"/>
    <property type="match status" value="1"/>
</dbReference>
<evidence type="ECO:0000259" key="1">
    <source>
        <dbReference type="Pfam" id="PF01656"/>
    </source>
</evidence>
<dbReference type="InterPro" id="IPR002586">
    <property type="entry name" value="CobQ/CobB/MinD/ParA_Nub-bd_dom"/>
</dbReference>
<name>A0A221KJY8_VITFI</name>
<dbReference type="EMBL" id="CP022425">
    <property type="protein sequence ID" value="ASM79334.1"/>
    <property type="molecule type" value="Genomic_DNA"/>
</dbReference>
<dbReference type="Gene3D" id="3.40.50.300">
    <property type="entry name" value="P-loop containing nucleotide triphosphate hydrolases"/>
    <property type="match status" value="1"/>
</dbReference>
<keyword evidence="2" id="KW-0614">Plasmid</keyword>
<organism evidence="2 3">
    <name type="scientific">Vitreoscilla filiformis</name>
    <dbReference type="NCBI Taxonomy" id="63"/>
    <lineage>
        <taxon>Bacteria</taxon>
        <taxon>Pseudomonadati</taxon>
        <taxon>Pseudomonadota</taxon>
        <taxon>Betaproteobacteria</taxon>
        <taxon>Neisseriales</taxon>
        <taxon>Neisseriaceae</taxon>
        <taxon>Vitreoscilla</taxon>
    </lineage>
</organism>
<accession>A0A221KJY8</accession>